<evidence type="ECO:0000256" key="7">
    <source>
        <dbReference type="ARBA" id="ARBA00049169"/>
    </source>
</evidence>
<evidence type="ECO:0000313" key="11">
    <source>
        <dbReference type="Proteomes" id="UP001190700"/>
    </source>
</evidence>
<keyword evidence="11" id="KW-1185">Reference proteome</keyword>
<keyword evidence="5" id="KW-0560">Oxidoreductase</keyword>
<keyword evidence="4" id="KW-0223">Dioxygenase</keyword>
<feature type="compositionally biased region" description="Basic and acidic residues" evidence="8">
    <location>
        <begin position="60"/>
        <end position="69"/>
    </location>
</feature>
<dbReference type="GO" id="GO:0005506">
    <property type="term" value="F:iron ion binding"/>
    <property type="evidence" value="ECO:0007669"/>
    <property type="project" value="InterPro"/>
</dbReference>
<proteinExistence type="predicted"/>
<protein>
    <recommendedName>
        <fullName evidence="9">Fe2OG dioxygenase domain-containing protein</fullName>
    </recommendedName>
</protein>
<dbReference type="PANTHER" id="PTHR10869">
    <property type="entry name" value="PROLYL 4-HYDROXYLASE ALPHA SUBUNIT"/>
    <property type="match status" value="1"/>
</dbReference>
<gene>
    <name evidence="10" type="ORF">CYMTET_44797</name>
</gene>
<name>A0AAE0EYN7_9CHLO</name>
<comment type="cofactor">
    <cofactor evidence="1">
        <name>L-ascorbate</name>
        <dbReference type="ChEBI" id="CHEBI:38290"/>
    </cofactor>
</comment>
<dbReference type="InterPro" id="IPR005123">
    <property type="entry name" value="Oxoglu/Fe-dep_dioxygenase_dom"/>
</dbReference>
<evidence type="ECO:0000256" key="1">
    <source>
        <dbReference type="ARBA" id="ARBA00001961"/>
    </source>
</evidence>
<evidence type="ECO:0000256" key="2">
    <source>
        <dbReference type="ARBA" id="ARBA00004648"/>
    </source>
</evidence>
<reference evidence="10 11" key="1">
    <citation type="journal article" date="2015" name="Genome Biol. Evol.">
        <title>Comparative Genomics of a Bacterivorous Green Alga Reveals Evolutionary Causalities and Consequences of Phago-Mixotrophic Mode of Nutrition.</title>
        <authorList>
            <person name="Burns J.A."/>
            <person name="Paasch A."/>
            <person name="Narechania A."/>
            <person name="Kim E."/>
        </authorList>
    </citation>
    <scope>NUCLEOTIDE SEQUENCE [LARGE SCALE GENOMIC DNA]</scope>
    <source>
        <strain evidence="10 11">PLY_AMNH</strain>
    </source>
</reference>
<comment type="caution">
    <text evidence="10">The sequence shown here is derived from an EMBL/GenBank/DDBJ whole genome shotgun (WGS) entry which is preliminary data.</text>
</comment>
<evidence type="ECO:0000256" key="8">
    <source>
        <dbReference type="SAM" id="MobiDB-lite"/>
    </source>
</evidence>
<sequence>MRVCAQPIHPMPLCPRFTAPLIHLRSCSARALLPRHASYIPTQCKGGKGFGSAKKTPKQPQDRRIDREKSLPAWRRETYNFREPFHAIALEDHPDLQVLGTKPDIFLLPDFFTEEECDRLVAMAKPNMIPCLTVNPRTGAVEEDVTRTSTNANVPRRDVPTLVSKLCALGRCDERQLETLQILRYKKGEFFASHSDGFQGPATANGFKNSARLVTIFVYLNDVDQGGETRFPQLGLDVRPRKGMAVVHFPTTHGFEEDDRTEHEGVAAVDEKWLFVTWVWKDFRTDERDFRKQAREEKEEREAAANARRQERLVAREGVNDADDGFVDPTGGKCRSAVWQFFKVKLDSTGRILETKYTLCCGAEGVHFPGNTTNMRGHVSCCHKDDYCKMMASTSSTASESADTEETASRAKKGTLEAILGSADHGESAEGASPAYHPLGFG</sequence>
<dbReference type="GO" id="GO:0005789">
    <property type="term" value="C:endoplasmic reticulum membrane"/>
    <property type="evidence" value="ECO:0007669"/>
    <property type="project" value="UniProtKB-SubCell"/>
</dbReference>
<feature type="region of interest" description="Disordered" evidence="8">
    <location>
        <begin position="48"/>
        <end position="69"/>
    </location>
</feature>
<dbReference type="PANTHER" id="PTHR10869:SF226">
    <property type="entry name" value="PROLYL 4-HYDROXYLASE ALPHA SUBUNIT DOMAIN-CONTAINING PROTEIN"/>
    <property type="match status" value="1"/>
</dbReference>
<keyword evidence="6" id="KW-0408">Iron</keyword>
<dbReference type="Gene3D" id="2.60.120.620">
    <property type="entry name" value="q2cbj1_9rhob like domain"/>
    <property type="match status" value="1"/>
</dbReference>
<dbReference type="InterPro" id="IPR044862">
    <property type="entry name" value="Pro_4_hyd_alph_FE2OG_OXY"/>
</dbReference>
<evidence type="ECO:0000313" key="10">
    <source>
        <dbReference type="EMBL" id="KAK3245646.1"/>
    </source>
</evidence>
<evidence type="ECO:0000259" key="9">
    <source>
        <dbReference type="PROSITE" id="PS51471"/>
    </source>
</evidence>
<dbReference type="GO" id="GO:0004656">
    <property type="term" value="F:procollagen-proline 4-dioxygenase activity"/>
    <property type="evidence" value="ECO:0007669"/>
    <property type="project" value="UniProtKB-EC"/>
</dbReference>
<dbReference type="Proteomes" id="UP001190700">
    <property type="component" value="Unassembled WGS sequence"/>
</dbReference>
<dbReference type="EMBL" id="LGRX02030462">
    <property type="protein sequence ID" value="KAK3245646.1"/>
    <property type="molecule type" value="Genomic_DNA"/>
</dbReference>
<evidence type="ECO:0000256" key="5">
    <source>
        <dbReference type="ARBA" id="ARBA00023002"/>
    </source>
</evidence>
<dbReference type="Pfam" id="PF13640">
    <property type="entry name" value="2OG-FeII_Oxy_3"/>
    <property type="match status" value="1"/>
</dbReference>
<evidence type="ECO:0000256" key="6">
    <source>
        <dbReference type="ARBA" id="ARBA00023004"/>
    </source>
</evidence>
<dbReference type="InterPro" id="IPR006620">
    <property type="entry name" value="Pro_4_hyd_alph"/>
</dbReference>
<evidence type="ECO:0000256" key="3">
    <source>
        <dbReference type="ARBA" id="ARBA00022723"/>
    </source>
</evidence>
<dbReference type="AlphaFoldDB" id="A0AAE0EYN7"/>
<dbReference type="InterPro" id="IPR045054">
    <property type="entry name" value="P4HA-like"/>
</dbReference>
<dbReference type="PROSITE" id="PS51471">
    <property type="entry name" value="FE2OG_OXY"/>
    <property type="match status" value="1"/>
</dbReference>
<dbReference type="GO" id="GO:0031418">
    <property type="term" value="F:L-ascorbic acid binding"/>
    <property type="evidence" value="ECO:0007669"/>
    <property type="project" value="InterPro"/>
</dbReference>
<comment type="catalytic activity">
    <reaction evidence="7">
        <text>L-prolyl-[collagen] + 2-oxoglutarate + O2 = trans-4-hydroxy-L-prolyl-[collagen] + succinate + CO2</text>
        <dbReference type="Rhea" id="RHEA:18945"/>
        <dbReference type="Rhea" id="RHEA-COMP:11676"/>
        <dbReference type="Rhea" id="RHEA-COMP:11680"/>
        <dbReference type="ChEBI" id="CHEBI:15379"/>
        <dbReference type="ChEBI" id="CHEBI:16526"/>
        <dbReference type="ChEBI" id="CHEBI:16810"/>
        <dbReference type="ChEBI" id="CHEBI:30031"/>
        <dbReference type="ChEBI" id="CHEBI:50342"/>
        <dbReference type="ChEBI" id="CHEBI:61965"/>
        <dbReference type="EC" id="1.14.11.2"/>
    </reaction>
</comment>
<feature type="domain" description="Fe2OG dioxygenase" evidence="9">
    <location>
        <begin position="176"/>
        <end position="281"/>
    </location>
</feature>
<evidence type="ECO:0000256" key="4">
    <source>
        <dbReference type="ARBA" id="ARBA00022964"/>
    </source>
</evidence>
<dbReference type="SMART" id="SM00702">
    <property type="entry name" value="P4Hc"/>
    <property type="match status" value="1"/>
</dbReference>
<keyword evidence="3" id="KW-0479">Metal-binding</keyword>
<organism evidence="10 11">
    <name type="scientific">Cymbomonas tetramitiformis</name>
    <dbReference type="NCBI Taxonomy" id="36881"/>
    <lineage>
        <taxon>Eukaryota</taxon>
        <taxon>Viridiplantae</taxon>
        <taxon>Chlorophyta</taxon>
        <taxon>Pyramimonadophyceae</taxon>
        <taxon>Pyramimonadales</taxon>
        <taxon>Pyramimonadaceae</taxon>
        <taxon>Cymbomonas</taxon>
    </lineage>
</organism>
<accession>A0AAE0EYN7</accession>
<comment type="subcellular location">
    <subcellularLocation>
        <location evidence="2">Endoplasmic reticulum membrane</location>
        <topology evidence="2">Single-pass type II membrane protein</topology>
    </subcellularLocation>
</comment>